<keyword evidence="2" id="KW-1185">Reference proteome</keyword>
<comment type="caution">
    <text evidence="1">The sequence shown here is derived from an EMBL/GenBank/DDBJ whole genome shotgun (WGS) entry which is preliminary data.</text>
</comment>
<accession>A0A0F3GHV9</accession>
<name>A0A0F3GHV9_9BACT</name>
<dbReference type="AlphaFoldDB" id="A0A0F3GHV9"/>
<evidence type="ECO:0000313" key="1">
    <source>
        <dbReference type="EMBL" id="KJU81530.1"/>
    </source>
</evidence>
<evidence type="ECO:0000313" key="2">
    <source>
        <dbReference type="Proteomes" id="UP000033423"/>
    </source>
</evidence>
<sequence>MITSSLVGASTHSIRRSRVNGRMMRPYWDCLKSPRSRSAMDHRKAAVWEWFSMFTRVLLEVHAKTASLT</sequence>
<dbReference type="EMBL" id="LACI01002652">
    <property type="protein sequence ID" value="KJU81530.1"/>
    <property type="molecule type" value="Genomic_DNA"/>
</dbReference>
<organism evidence="1 2">
    <name type="scientific">Candidatus Magnetobacterium bavaricum</name>
    <dbReference type="NCBI Taxonomy" id="29290"/>
    <lineage>
        <taxon>Bacteria</taxon>
        <taxon>Pseudomonadati</taxon>
        <taxon>Nitrospirota</taxon>
        <taxon>Thermodesulfovibrionia</taxon>
        <taxon>Thermodesulfovibrionales</taxon>
        <taxon>Candidatus Magnetobacteriaceae</taxon>
        <taxon>Candidatus Magnetobacterium</taxon>
    </lineage>
</organism>
<dbReference type="Proteomes" id="UP000033423">
    <property type="component" value="Unassembled WGS sequence"/>
</dbReference>
<gene>
    <name evidence="1" type="ORF">MBAV_006277</name>
</gene>
<reference evidence="1 2" key="1">
    <citation type="submission" date="2015-02" db="EMBL/GenBank/DDBJ databases">
        <title>Single-cell genomics of uncultivated deep-branching MTB reveals a conserved set of magnetosome genes.</title>
        <authorList>
            <person name="Kolinko S."/>
            <person name="Richter M."/>
            <person name="Glockner F.O."/>
            <person name="Brachmann A."/>
            <person name="Schuler D."/>
        </authorList>
    </citation>
    <scope>NUCLEOTIDE SEQUENCE [LARGE SCALE GENOMIC DNA]</scope>
    <source>
        <strain evidence="1">TM-1</strain>
    </source>
</reference>
<proteinExistence type="predicted"/>
<protein>
    <submittedName>
        <fullName evidence="1">Uncharacterized protein</fullName>
    </submittedName>
</protein>